<evidence type="ECO:0000256" key="2">
    <source>
        <dbReference type="ARBA" id="ARBA00012646"/>
    </source>
</evidence>
<evidence type="ECO:0000256" key="4">
    <source>
        <dbReference type="ARBA" id="ARBA00022801"/>
    </source>
</evidence>
<reference evidence="8" key="1">
    <citation type="submission" date="2023-10" db="EMBL/GenBank/DDBJ databases">
        <title>Genome assembly of Pristionchus species.</title>
        <authorList>
            <person name="Yoshida K."/>
            <person name="Sommer R.J."/>
        </authorList>
    </citation>
    <scope>NUCLEOTIDE SEQUENCE</scope>
    <source>
        <strain evidence="8">RS0144</strain>
    </source>
</reference>
<keyword evidence="5" id="KW-1015">Disulfide bond</keyword>
<dbReference type="EC" id="3.1.3.2" evidence="2"/>
<sequence>MRLPFISLLLLAASSPTGAAINGPTLPKEERLVLVQAVVRHADRAATDGCATAQSPIVLYRGLGELSDDGIDNAFQQGIAFKNRYVNEFNFFDKRFLPNQVRSCYCYGGRCSLERFSQIYIFFKKILTESARRARSTHVGRTSLK</sequence>
<evidence type="ECO:0000256" key="7">
    <source>
        <dbReference type="SAM" id="SignalP"/>
    </source>
</evidence>
<protein>
    <recommendedName>
        <fullName evidence="2">acid phosphatase</fullName>
        <ecNumber evidence="2">3.1.3.2</ecNumber>
    </recommendedName>
</protein>
<comment type="catalytic activity">
    <reaction evidence="1">
        <text>a phosphate monoester + H2O = an alcohol + phosphate</text>
        <dbReference type="Rhea" id="RHEA:15017"/>
        <dbReference type="ChEBI" id="CHEBI:15377"/>
        <dbReference type="ChEBI" id="CHEBI:30879"/>
        <dbReference type="ChEBI" id="CHEBI:43474"/>
        <dbReference type="ChEBI" id="CHEBI:67140"/>
        <dbReference type="EC" id="3.1.3.2"/>
    </reaction>
</comment>
<gene>
    <name evidence="8" type="ORF">PENTCL1PPCAC_3581</name>
</gene>
<name>A0AAV5SDI5_9BILA</name>
<dbReference type="GO" id="GO:0003993">
    <property type="term" value="F:acid phosphatase activity"/>
    <property type="evidence" value="ECO:0007669"/>
    <property type="project" value="UniProtKB-EC"/>
</dbReference>
<dbReference type="Proteomes" id="UP001432027">
    <property type="component" value="Unassembled WGS sequence"/>
</dbReference>
<keyword evidence="6" id="KW-0325">Glycoprotein</keyword>
<keyword evidence="4" id="KW-0378">Hydrolase</keyword>
<organism evidence="8 9">
    <name type="scientific">Pristionchus entomophagus</name>
    <dbReference type="NCBI Taxonomy" id="358040"/>
    <lineage>
        <taxon>Eukaryota</taxon>
        <taxon>Metazoa</taxon>
        <taxon>Ecdysozoa</taxon>
        <taxon>Nematoda</taxon>
        <taxon>Chromadorea</taxon>
        <taxon>Rhabditida</taxon>
        <taxon>Rhabditina</taxon>
        <taxon>Diplogasteromorpha</taxon>
        <taxon>Diplogasteroidea</taxon>
        <taxon>Neodiplogasteridae</taxon>
        <taxon>Pristionchus</taxon>
    </lineage>
</organism>
<dbReference type="AlphaFoldDB" id="A0AAV5SDI5"/>
<evidence type="ECO:0000313" key="9">
    <source>
        <dbReference type="Proteomes" id="UP001432027"/>
    </source>
</evidence>
<evidence type="ECO:0000256" key="5">
    <source>
        <dbReference type="ARBA" id="ARBA00023157"/>
    </source>
</evidence>
<dbReference type="SUPFAM" id="SSF53254">
    <property type="entry name" value="Phosphoglycerate mutase-like"/>
    <property type="match status" value="1"/>
</dbReference>
<dbReference type="InterPro" id="IPR050645">
    <property type="entry name" value="Histidine_acid_phosphatase"/>
</dbReference>
<accession>A0AAV5SDI5</accession>
<dbReference type="InterPro" id="IPR029033">
    <property type="entry name" value="His_PPase_superfam"/>
</dbReference>
<evidence type="ECO:0000256" key="3">
    <source>
        <dbReference type="ARBA" id="ARBA00022729"/>
    </source>
</evidence>
<dbReference type="PANTHER" id="PTHR11567">
    <property type="entry name" value="ACID PHOSPHATASE-RELATED"/>
    <property type="match status" value="1"/>
</dbReference>
<proteinExistence type="predicted"/>
<feature type="signal peptide" evidence="7">
    <location>
        <begin position="1"/>
        <end position="19"/>
    </location>
</feature>
<keyword evidence="3 7" id="KW-0732">Signal</keyword>
<comment type="caution">
    <text evidence="8">The sequence shown here is derived from an EMBL/GenBank/DDBJ whole genome shotgun (WGS) entry which is preliminary data.</text>
</comment>
<evidence type="ECO:0000256" key="6">
    <source>
        <dbReference type="ARBA" id="ARBA00023180"/>
    </source>
</evidence>
<evidence type="ECO:0000313" key="8">
    <source>
        <dbReference type="EMBL" id="GMS81406.1"/>
    </source>
</evidence>
<dbReference type="EMBL" id="BTSX01000001">
    <property type="protein sequence ID" value="GMS81406.1"/>
    <property type="molecule type" value="Genomic_DNA"/>
</dbReference>
<dbReference type="Gene3D" id="3.40.50.1240">
    <property type="entry name" value="Phosphoglycerate mutase-like"/>
    <property type="match status" value="1"/>
</dbReference>
<keyword evidence="9" id="KW-1185">Reference proteome</keyword>
<evidence type="ECO:0000256" key="1">
    <source>
        <dbReference type="ARBA" id="ARBA00000032"/>
    </source>
</evidence>
<dbReference type="PANTHER" id="PTHR11567:SF211">
    <property type="entry name" value="PROSTATIC ACID PHOSPHATASE"/>
    <property type="match status" value="1"/>
</dbReference>
<feature type="chain" id="PRO_5043394565" description="acid phosphatase" evidence="7">
    <location>
        <begin position="20"/>
        <end position="145"/>
    </location>
</feature>